<evidence type="ECO:0000313" key="2">
    <source>
        <dbReference type="Proteomes" id="UP000823775"/>
    </source>
</evidence>
<dbReference type="Proteomes" id="UP000823775">
    <property type="component" value="Unassembled WGS sequence"/>
</dbReference>
<protein>
    <submittedName>
        <fullName evidence="1">Uncharacterized protein</fullName>
    </submittedName>
</protein>
<accession>A0ABS8VAN8</accession>
<proteinExistence type="predicted"/>
<dbReference type="EMBL" id="JACEIK010004113">
    <property type="protein sequence ID" value="MCD9644278.1"/>
    <property type="molecule type" value="Genomic_DNA"/>
</dbReference>
<organism evidence="1 2">
    <name type="scientific">Datura stramonium</name>
    <name type="common">Jimsonweed</name>
    <name type="synonym">Common thornapple</name>
    <dbReference type="NCBI Taxonomy" id="4076"/>
    <lineage>
        <taxon>Eukaryota</taxon>
        <taxon>Viridiplantae</taxon>
        <taxon>Streptophyta</taxon>
        <taxon>Embryophyta</taxon>
        <taxon>Tracheophyta</taxon>
        <taxon>Spermatophyta</taxon>
        <taxon>Magnoliopsida</taxon>
        <taxon>eudicotyledons</taxon>
        <taxon>Gunneridae</taxon>
        <taxon>Pentapetalae</taxon>
        <taxon>asterids</taxon>
        <taxon>lamiids</taxon>
        <taxon>Solanales</taxon>
        <taxon>Solanaceae</taxon>
        <taxon>Solanoideae</taxon>
        <taxon>Datureae</taxon>
        <taxon>Datura</taxon>
    </lineage>
</organism>
<evidence type="ECO:0000313" key="1">
    <source>
        <dbReference type="EMBL" id="MCD9644278.1"/>
    </source>
</evidence>
<feature type="non-terminal residue" evidence="1">
    <location>
        <position position="102"/>
    </location>
</feature>
<feature type="non-terminal residue" evidence="1">
    <location>
        <position position="1"/>
    </location>
</feature>
<reference evidence="1 2" key="1">
    <citation type="journal article" date="2021" name="BMC Genomics">
        <title>Datura genome reveals duplications of psychoactive alkaloid biosynthetic genes and high mutation rate following tissue culture.</title>
        <authorList>
            <person name="Rajewski A."/>
            <person name="Carter-House D."/>
            <person name="Stajich J."/>
            <person name="Litt A."/>
        </authorList>
    </citation>
    <scope>NUCLEOTIDE SEQUENCE [LARGE SCALE GENOMIC DNA]</scope>
    <source>
        <strain evidence="1">AR-01</strain>
    </source>
</reference>
<gene>
    <name evidence="1" type="ORF">HAX54_032459</name>
</gene>
<keyword evidence="2" id="KW-1185">Reference proteome</keyword>
<name>A0ABS8VAN8_DATST</name>
<sequence length="102" mass="11596">NDKDTFFHRCVSSRISFPLKMVDYFGIDQLLVNGSVTFLECRKIKAIYLNILCDGCSKFHLITYEHGVRPPHVPNLPSVDHLANLYFQGYTFIGSVTSLVNV</sequence>
<comment type="caution">
    <text evidence="1">The sequence shown here is derived from an EMBL/GenBank/DDBJ whole genome shotgun (WGS) entry which is preliminary data.</text>
</comment>